<proteinExistence type="predicted"/>
<name>A0A1H0IQV2_9BACT</name>
<comment type="caution">
    <text evidence="2">The sequence shown here is derived from an EMBL/GenBank/DDBJ whole genome shotgun (WGS) entry which is preliminary data.</text>
</comment>
<dbReference type="AlphaFoldDB" id="A0A1H0IQV2"/>
<reference evidence="3" key="1">
    <citation type="submission" date="2016-10" db="EMBL/GenBank/DDBJ databases">
        <authorList>
            <person name="de Groot N.N."/>
        </authorList>
    </citation>
    <scope>NUCLEOTIDE SEQUENCE [LARGE SCALE GENOMIC DNA]</scope>
    <source>
        <strain evidence="3">BP1-145</strain>
    </source>
</reference>
<keyword evidence="1" id="KW-0472">Membrane</keyword>
<dbReference type="Proteomes" id="UP000199134">
    <property type="component" value="Unassembled WGS sequence"/>
</dbReference>
<dbReference type="EMBL" id="FNIW01000016">
    <property type="protein sequence ID" value="SDO33869.1"/>
    <property type="molecule type" value="Genomic_DNA"/>
</dbReference>
<sequence>MRVSMYEHIHCPFCGNVNISGDKESFNYKAAFWGTLFLSIWGLLFGFFCRKRTVCHFDDCGGDFLIYNE</sequence>
<evidence type="ECO:0000313" key="3">
    <source>
        <dbReference type="Proteomes" id="UP000199134"/>
    </source>
</evidence>
<gene>
    <name evidence="2" type="ORF">SAMN04487900_11665</name>
</gene>
<evidence type="ECO:0008006" key="4">
    <source>
        <dbReference type="Google" id="ProtNLM"/>
    </source>
</evidence>
<evidence type="ECO:0000313" key="2">
    <source>
        <dbReference type="EMBL" id="SDO33869.1"/>
    </source>
</evidence>
<organism evidence="2 3">
    <name type="scientific">Prevotella communis</name>
    <dbReference type="NCBI Taxonomy" id="2913614"/>
    <lineage>
        <taxon>Bacteria</taxon>
        <taxon>Pseudomonadati</taxon>
        <taxon>Bacteroidota</taxon>
        <taxon>Bacteroidia</taxon>
        <taxon>Bacteroidales</taxon>
        <taxon>Prevotellaceae</taxon>
        <taxon>Prevotella</taxon>
    </lineage>
</organism>
<feature type="transmembrane region" description="Helical" evidence="1">
    <location>
        <begin position="30"/>
        <end position="49"/>
    </location>
</feature>
<accession>A0A1H0IQV2</accession>
<protein>
    <recommendedName>
        <fullName evidence="4">LITAF domain-containing protein</fullName>
    </recommendedName>
</protein>
<keyword evidence="1" id="KW-0812">Transmembrane</keyword>
<keyword evidence="1" id="KW-1133">Transmembrane helix</keyword>
<evidence type="ECO:0000256" key="1">
    <source>
        <dbReference type="SAM" id="Phobius"/>
    </source>
</evidence>